<dbReference type="RefSeq" id="WP_371951752.1">
    <property type="nucleotide sequence ID" value="NZ_JAXCEI010000009.1"/>
</dbReference>
<feature type="modified residue" description="4-aspartylphosphate" evidence="3">
    <location>
        <position position="60"/>
    </location>
</feature>
<evidence type="ECO:0000256" key="2">
    <source>
        <dbReference type="ARBA" id="ARBA00023125"/>
    </source>
</evidence>
<dbReference type="PRINTS" id="PR00038">
    <property type="entry name" value="HTHLUXR"/>
</dbReference>
<evidence type="ECO:0000256" key="1">
    <source>
        <dbReference type="ARBA" id="ARBA00022553"/>
    </source>
</evidence>
<keyword evidence="7" id="KW-1185">Reference proteome</keyword>
<evidence type="ECO:0000313" key="7">
    <source>
        <dbReference type="Proteomes" id="UP001569963"/>
    </source>
</evidence>
<comment type="caution">
    <text evidence="6">The sequence shown here is derived from an EMBL/GenBank/DDBJ whole genome shotgun (WGS) entry which is preliminary data.</text>
</comment>
<dbReference type="InterPro" id="IPR039420">
    <property type="entry name" value="WalR-like"/>
</dbReference>
<dbReference type="InterPro" id="IPR058245">
    <property type="entry name" value="NreC/VraR/RcsB-like_REC"/>
</dbReference>
<reference evidence="6 7" key="1">
    <citation type="submission" date="2023-11" db="EMBL/GenBank/DDBJ databases">
        <title>Actinomadura monticuli sp. nov., isolated from volcanic ash.</title>
        <authorList>
            <person name="Lee S.D."/>
            <person name="Yang H."/>
            <person name="Kim I.S."/>
        </authorList>
    </citation>
    <scope>NUCLEOTIDE SEQUENCE [LARGE SCALE GENOMIC DNA]</scope>
    <source>
        <strain evidence="6 7">DLS-62</strain>
    </source>
</reference>
<keyword evidence="2" id="KW-0238">DNA-binding</keyword>
<evidence type="ECO:0000259" key="4">
    <source>
        <dbReference type="PROSITE" id="PS50043"/>
    </source>
</evidence>
<dbReference type="SMART" id="SM00421">
    <property type="entry name" value="HTH_LUXR"/>
    <property type="match status" value="1"/>
</dbReference>
<protein>
    <submittedName>
        <fullName evidence="6">Response regulator transcription factor</fullName>
    </submittedName>
</protein>
<feature type="domain" description="Response regulatory" evidence="5">
    <location>
        <begin position="9"/>
        <end position="125"/>
    </location>
</feature>
<evidence type="ECO:0000259" key="5">
    <source>
        <dbReference type="PROSITE" id="PS50110"/>
    </source>
</evidence>
<dbReference type="SUPFAM" id="SSF46894">
    <property type="entry name" value="C-terminal effector domain of the bipartite response regulators"/>
    <property type="match status" value="1"/>
</dbReference>
<dbReference type="PROSITE" id="PS50043">
    <property type="entry name" value="HTH_LUXR_2"/>
    <property type="match status" value="1"/>
</dbReference>
<name>A0ABV4QEX9_9ACTN</name>
<dbReference type="PROSITE" id="PS50110">
    <property type="entry name" value="RESPONSE_REGULATORY"/>
    <property type="match status" value="1"/>
</dbReference>
<dbReference type="Gene3D" id="3.40.50.2300">
    <property type="match status" value="1"/>
</dbReference>
<dbReference type="Proteomes" id="UP001569963">
    <property type="component" value="Unassembled WGS sequence"/>
</dbReference>
<dbReference type="PROSITE" id="PS00622">
    <property type="entry name" value="HTH_LUXR_1"/>
    <property type="match status" value="1"/>
</dbReference>
<gene>
    <name evidence="6" type="ORF">SM611_21925</name>
</gene>
<organism evidence="6 7">
    <name type="scientific">Actinomadura monticuli</name>
    <dbReference type="NCBI Taxonomy" id="3097367"/>
    <lineage>
        <taxon>Bacteria</taxon>
        <taxon>Bacillati</taxon>
        <taxon>Actinomycetota</taxon>
        <taxon>Actinomycetes</taxon>
        <taxon>Streptosporangiales</taxon>
        <taxon>Thermomonosporaceae</taxon>
        <taxon>Actinomadura</taxon>
    </lineage>
</organism>
<evidence type="ECO:0000256" key="3">
    <source>
        <dbReference type="PROSITE-ProRule" id="PRU00169"/>
    </source>
</evidence>
<dbReference type="Pfam" id="PF00196">
    <property type="entry name" value="GerE"/>
    <property type="match status" value="1"/>
</dbReference>
<dbReference type="CDD" id="cd17535">
    <property type="entry name" value="REC_NarL-like"/>
    <property type="match status" value="1"/>
</dbReference>
<accession>A0ABV4QEX9</accession>
<dbReference type="InterPro" id="IPR001789">
    <property type="entry name" value="Sig_transdc_resp-reg_receiver"/>
</dbReference>
<dbReference type="Pfam" id="PF00072">
    <property type="entry name" value="Response_reg"/>
    <property type="match status" value="1"/>
</dbReference>
<feature type="domain" description="HTH luxR-type" evidence="4">
    <location>
        <begin position="149"/>
        <end position="214"/>
    </location>
</feature>
<dbReference type="EMBL" id="JAXCEI010000009">
    <property type="protein sequence ID" value="MFA1541596.1"/>
    <property type="molecule type" value="Genomic_DNA"/>
</dbReference>
<sequence length="231" mass="24295">MTSRPGAIKVLIADDHPVVRQGLRTFLGIQDDIEVVGEAEDGVSAVTLAESLEPDIVLMDLKMPGADGLAALTELRARGVKARVLVLTSVTERGHVLPAVQAGAAGYLYKDVDPQALVQAIRAVNDGHVLFAPDAAEAVLAGGPADGNDDRGLAALTEREREVLVHIARGRSNREIARALVVSEKTVKTHVSNLLMKLGVQDRTQAALYAVRHGVGTSGAAGETGESTVRY</sequence>
<dbReference type="SMART" id="SM00448">
    <property type="entry name" value="REC"/>
    <property type="match status" value="1"/>
</dbReference>
<keyword evidence="1 3" id="KW-0597">Phosphoprotein</keyword>
<dbReference type="PANTHER" id="PTHR43214:SF43">
    <property type="entry name" value="TWO-COMPONENT RESPONSE REGULATOR"/>
    <property type="match status" value="1"/>
</dbReference>
<dbReference type="PANTHER" id="PTHR43214">
    <property type="entry name" value="TWO-COMPONENT RESPONSE REGULATOR"/>
    <property type="match status" value="1"/>
</dbReference>
<proteinExistence type="predicted"/>
<dbReference type="SUPFAM" id="SSF52172">
    <property type="entry name" value="CheY-like"/>
    <property type="match status" value="1"/>
</dbReference>
<dbReference type="InterPro" id="IPR011006">
    <property type="entry name" value="CheY-like_superfamily"/>
</dbReference>
<dbReference type="CDD" id="cd06170">
    <property type="entry name" value="LuxR_C_like"/>
    <property type="match status" value="1"/>
</dbReference>
<dbReference type="InterPro" id="IPR016032">
    <property type="entry name" value="Sig_transdc_resp-reg_C-effctor"/>
</dbReference>
<dbReference type="InterPro" id="IPR000792">
    <property type="entry name" value="Tscrpt_reg_LuxR_C"/>
</dbReference>
<evidence type="ECO:0000313" key="6">
    <source>
        <dbReference type="EMBL" id="MFA1541596.1"/>
    </source>
</evidence>